<protein>
    <recommendedName>
        <fullName evidence="4">Polyketide synthase methyltransferase domain-containing protein</fullName>
    </recommendedName>
</protein>
<keyword evidence="1" id="KW-0812">Transmembrane</keyword>
<dbReference type="CDD" id="cd02440">
    <property type="entry name" value="AdoMet_MTases"/>
    <property type="match status" value="1"/>
</dbReference>
<evidence type="ECO:0000256" key="1">
    <source>
        <dbReference type="SAM" id="Phobius"/>
    </source>
</evidence>
<dbReference type="EMBL" id="JAACJJ010000002">
    <property type="protein sequence ID" value="KAF5329307.1"/>
    <property type="molecule type" value="Genomic_DNA"/>
</dbReference>
<organism evidence="2 3">
    <name type="scientific">Psilocybe cf. subviscida</name>
    <dbReference type="NCBI Taxonomy" id="2480587"/>
    <lineage>
        <taxon>Eukaryota</taxon>
        <taxon>Fungi</taxon>
        <taxon>Dikarya</taxon>
        <taxon>Basidiomycota</taxon>
        <taxon>Agaricomycotina</taxon>
        <taxon>Agaricomycetes</taxon>
        <taxon>Agaricomycetidae</taxon>
        <taxon>Agaricales</taxon>
        <taxon>Agaricineae</taxon>
        <taxon>Strophariaceae</taxon>
        <taxon>Psilocybe</taxon>
    </lineage>
</organism>
<gene>
    <name evidence="2" type="ORF">D9619_009253</name>
</gene>
<dbReference type="AlphaFoldDB" id="A0A8H5FAB3"/>
<feature type="transmembrane region" description="Helical" evidence="1">
    <location>
        <begin position="66"/>
        <end position="86"/>
    </location>
</feature>
<dbReference type="SUPFAM" id="SSF53335">
    <property type="entry name" value="S-adenosyl-L-methionine-dependent methyltransferases"/>
    <property type="match status" value="1"/>
</dbReference>
<comment type="caution">
    <text evidence="2">The sequence shown here is derived from an EMBL/GenBank/DDBJ whole genome shotgun (WGS) entry which is preliminary data.</text>
</comment>
<name>A0A8H5FAB3_9AGAR</name>
<dbReference type="InterPro" id="IPR029063">
    <property type="entry name" value="SAM-dependent_MTases_sf"/>
</dbReference>
<evidence type="ECO:0008006" key="4">
    <source>
        <dbReference type="Google" id="ProtNLM"/>
    </source>
</evidence>
<keyword evidence="1" id="KW-0472">Membrane</keyword>
<reference evidence="2 3" key="1">
    <citation type="journal article" date="2020" name="ISME J.">
        <title>Uncovering the hidden diversity of litter-decomposition mechanisms in mushroom-forming fungi.</title>
        <authorList>
            <person name="Floudas D."/>
            <person name="Bentzer J."/>
            <person name="Ahren D."/>
            <person name="Johansson T."/>
            <person name="Persson P."/>
            <person name="Tunlid A."/>
        </authorList>
    </citation>
    <scope>NUCLEOTIDE SEQUENCE [LARGE SCALE GENOMIC DNA]</scope>
    <source>
        <strain evidence="2 3">CBS 101986</strain>
    </source>
</reference>
<keyword evidence="3" id="KW-1185">Reference proteome</keyword>
<dbReference type="PANTHER" id="PTHR43667:SF2">
    <property type="entry name" value="FATTY ACID C-METHYL TRANSFERASE"/>
    <property type="match status" value="1"/>
</dbReference>
<dbReference type="OrthoDB" id="8300214at2759"/>
<dbReference type="Gene3D" id="3.40.50.150">
    <property type="entry name" value="Vaccinia Virus protein VP39"/>
    <property type="match status" value="1"/>
</dbReference>
<evidence type="ECO:0000313" key="3">
    <source>
        <dbReference type="Proteomes" id="UP000567179"/>
    </source>
</evidence>
<dbReference type="InterPro" id="IPR050723">
    <property type="entry name" value="CFA/CMAS"/>
</dbReference>
<dbReference type="PANTHER" id="PTHR43667">
    <property type="entry name" value="CYCLOPROPANE-FATTY-ACYL-PHOSPHOLIPID SYNTHASE"/>
    <property type="match status" value="1"/>
</dbReference>
<dbReference type="Proteomes" id="UP000567179">
    <property type="component" value="Unassembled WGS sequence"/>
</dbReference>
<evidence type="ECO:0000313" key="2">
    <source>
        <dbReference type="EMBL" id="KAF5329307.1"/>
    </source>
</evidence>
<keyword evidence="1" id="KW-1133">Transmembrane helix</keyword>
<sequence length="254" mass="28150">MTYTSAIFDDELNGPTGDLSDARPIAPPRVSYSSERLCPADDLEKAQMAKMRFVCRRARIRSDSRVLEIGCGWGSFAIFVAATYGASVEALTLSAEQGRFAEQNVKHAGLSHLVTIHVCDYREMPKSFHRAFDAVVSLGMMEHVGSDYMGAWFKKVEWAMKPTDSVKVFNMSTVPDTRWLESSRQRGLLYEEISIPTDVAIRKASLLRRRNCSGAQLSSIKTLVGHITDAGLNVVSIDDIGPLITQIHVMTAVY</sequence>
<proteinExistence type="predicted"/>
<dbReference type="Pfam" id="PF02353">
    <property type="entry name" value="CMAS"/>
    <property type="match status" value="1"/>
</dbReference>
<accession>A0A8H5FAB3</accession>